<evidence type="ECO:0000313" key="3">
    <source>
        <dbReference type="Proteomes" id="UP000309667"/>
    </source>
</evidence>
<evidence type="ECO:0000313" key="2">
    <source>
        <dbReference type="EMBL" id="THV12742.1"/>
    </source>
</evidence>
<reference evidence="2 3" key="1">
    <citation type="submission" date="2019-04" db="EMBL/GenBank/DDBJ databases">
        <title>Genome sequence of strain 7209-2.</title>
        <authorList>
            <person name="Gao J."/>
            <person name="Sun J."/>
        </authorList>
    </citation>
    <scope>NUCLEOTIDE SEQUENCE [LARGE SCALE GENOMIC DNA]</scope>
    <source>
        <strain evidence="2 3">7209-2</strain>
    </source>
</reference>
<dbReference type="Proteomes" id="UP000309667">
    <property type="component" value="Unassembled WGS sequence"/>
</dbReference>
<dbReference type="EMBL" id="STGT01000004">
    <property type="protein sequence ID" value="THV12742.1"/>
    <property type="molecule type" value="Genomic_DNA"/>
</dbReference>
<gene>
    <name evidence="2" type="ORF">E9677_18680</name>
</gene>
<protein>
    <recommendedName>
        <fullName evidence="4">Conjugal transfer protein TrbH</fullName>
    </recommendedName>
</protein>
<keyword evidence="3" id="KW-1185">Reference proteome</keyword>
<dbReference type="RefSeq" id="WP_136559531.1">
    <property type="nucleotide sequence ID" value="NZ_STGT01000004.1"/>
</dbReference>
<feature type="region of interest" description="Disordered" evidence="1">
    <location>
        <begin position="125"/>
        <end position="147"/>
    </location>
</feature>
<comment type="caution">
    <text evidence="2">The sequence shown here is derived from an EMBL/GenBank/DDBJ whole genome shotgun (WGS) entry which is preliminary data.</text>
</comment>
<name>A0ABY2QU25_9HYPH</name>
<evidence type="ECO:0008006" key="4">
    <source>
        <dbReference type="Google" id="ProtNLM"/>
    </source>
</evidence>
<evidence type="ECO:0000256" key="1">
    <source>
        <dbReference type="SAM" id="MobiDB-lite"/>
    </source>
</evidence>
<organism evidence="2 3">
    <name type="scientific">Rhizobium rhizophilum</name>
    <dbReference type="NCBI Taxonomy" id="1850373"/>
    <lineage>
        <taxon>Bacteria</taxon>
        <taxon>Pseudomonadati</taxon>
        <taxon>Pseudomonadota</taxon>
        <taxon>Alphaproteobacteria</taxon>
        <taxon>Hyphomicrobiales</taxon>
        <taxon>Rhizobiaceae</taxon>
        <taxon>Rhizobium/Agrobacterium group</taxon>
        <taxon>Rhizobium</taxon>
    </lineage>
</organism>
<proteinExistence type="predicted"/>
<sequence>MNQSAGFLFVALVLCGCQTTSGGEVRENREEGALRNPAIAASIASDLSGDLAPFIPQGSAVAFGADETQPLSYALSEALIRQGYRSGGDDDRAQEAIQLRIWSAEVEGDLLVRLSTPSHRLSKVYRQGGTNHGGNPDPVQSGSVFPAGPLLVETMTGGASS</sequence>
<accession>A0ABY2QU25</accession>